<dbReference type="AlphaFoldDB" id="X1QLH4"/>
<comment type="caution">
    <text evidence="2">The sequence shown here is derived from an EMBL/GenBank/DDBJ whole genome shotgun (WGS) entry which is preliminary data.</text>
</comment>
<reference evidence="2" key="1">
    <citation type="journal article" date="2014" name="Front. Microbiol.">
        <title>High frequency of phylogenetically diverse reductive dehalogenase-homologous genes in deep subseafloor sedimentary metagenomes.</title>
        <authorList>
            <person name="Kawai M."/>
            <person name="Futagami T."/>
            <person name="Toyoda A."/>
            <person name="Takaki Y."/>
            <person name="Nishi S."/>
            <person name="Hori S."/>
            <person name="Arai W."/>
            <person name="Tsubouchi T."/>
            <person name="Morono Y."/>
            <person name="Uchiyama I."/>
            <person name="Ito T."/>
            <person name="Fujiyama A."/>
            <person name="Inagaki F."/>
            <person name="Takami H."/>
        </authorList>
    </citation>
    <scope>NUCLEOTIDE SEQUENCE</scope>
    <source>
        <strain evidence="2">Expedition CK06-06</strain>
    </source>
</reference>
<sequence>NIPPDEEDVVVRQRELTKADILKGLKTEVITRDEARDRLRELRYSPADAEFLLKIFDAQVKPPIEPAGREASKADIILAVKKGLITPEDAYLMLQDIDFTPEASMFILEVKAEVSPFSPINFAEFKDRAQKYRRAAGMVGVEMPEEIKKVAEVVVTLTGEVKALELSITEEKRGLVAEEIIPEETTRRLKSLQVKRNRAISTLEKAKSEYDRLVAEWRH</sequence>
<evidence type="ECO:0000256" key="1">
    <source>
        <dbReference type="SAM" id="Coils"/>
    </source>
</evidence>
<accession>X1QLH4</accession>
<feature type="non-terminal residue" evidence="2">
    <location>
        <position position="1"/>
    </location>
</feature>
<dbReference type="EMBL" id="BARW01000781">
    <property type="protein sequence ID" value="GAI69357.1"/>
    <property type="molecule type" value="Genomic_DNA"/>
</dbReference>
<name>X1QLH4_9ZZZZ</name>
<feature type="coiled-coil region" evidence="1">
    <location>
        <begin position="189"/>
        <end position="216"/>
    </location>
</feature>
<protein>
    <submittedName>
        <fullName evidence="2">Uncharacterized protein</fullName>
    </submittedName>
</protein>
<evidence type="ECO:0000313" key="2">
    <source>
        <dbReference type="EMBL" id="GAI69357.1"/>
    </source>
</evidence>
<proteinExistence type="predicted"/>
<gene>
    <name evidence="2" type="ORF">S12H4_02956</name>
</gene>
<organism evidence="2">
    <name type="scientific">marine sediment metagenome</name>
    <dbReference type="NCBI Taxonomy" id="412755"/>
    <lineage>
        <taxon>unclassified sequences</taxon>
        <taxon>metagenomes</taxon>
        <taxon>ecological metagenomes</taxon>
    </lineage>
</organism>
<keyword evidence="1" id="KW-0175">Coiled coil</keyword>